<feature type="region of interest" description="Disordered" evidence="1">
    <location>
        <begin position="500"/>
        <end position="531"/>
    </location>
</feature>
<dbReference type="InterPro" id="IPR017930">
    <property type="entry name" value="Myb_dom"/>
</dbReference>
<dbReference type="PANTHER" id="PTHR47122">
    <property type="entry name" value="MYB-LIKE DNA-BINDING DOMAIN CONTAINING PROTEIN, EXPRESSED"/>
    <property type="match status" value="1"/>
</dbReference>
<dbReference type="EMBL" id="KZ772680">
    <property type="protein sequence ID" value="PTQ47223.1"/>
    <property type="molecule type" value="Genomic_DNA"/>
</dbReference>
<dbReference type="Pfam" id="PF00249">
    <property type="entry name" value="Myb_DNA-binding"/>
    <property type="match status" value="1"/>
</dbReference>
<dbReference type="EMBL" id="KZ772680">
    <property type="protein sequence ID" value="PTQ47225.1"/>
    <property type="molecule type" value="Genomic_DNA"/>
</dbReference>
<dbReference type="AlphaFoldDB" id="A0A2R6XMA9"/>
<keyword evidence="5" id="KW-1185">Reference proteome</keyword>
<accession>A0A2R6XMA9</accession>
<evidence type="ECO:0000313" key="4">
    <source>
        <dbReference type="EMBL" id="PTQ47224.1"/>
    </source>
</evidence>
<dbReference type="CDD" id="cd11660">
    <property type="entry name" value="SANT_TRF"/>
    <property type="match status" value="1"/>
</dbReference>
<proteinExistence type="predicted"/>
<dbReference type="Gramene" id="Mp8g12000.3">
    <property type="protein sequence ID" value="Mp8g12000.3.cds"/>
    <property type="gene ID" value="Mp8g12000"/>
</dbReference>
<dbReference type="PROSITE" id="PS51294">
    <property type="entry name" value="HTH_MYB"/>
    <property type="match status" value="1"/>
</dbReference>
<feature type="compositionally biased region" description="Acidic residues" evidence="1">
    <location>
        <begin position="90"/>
        <end position="103"/>
    </location>
</feature>
<feature type="domain" description="HTH myb-type" evidence="3">
    <location>
        <begin position="627"/>
        <end position="686"/>
    </location>
</feature>
<evidence type="ECO:0000259" key="3">
    <source>
        <dbReference type="PROSITE" id="PS51294"/>
    </source>
</evidence>
<gene>
    <name evidence="4" type="ORF">MARPO_0008s0016</name>
</gene>
<reference evidence="4" key="2">
    <citation type="submission" date="2017-12" db="EMBL/GenBank/DDBJ databases">
        <title>WGS assembly of Marchantia polymorpha.</title>
        <authorList>
            <person name="Bowman J.L."/>
            <person name="Kohchi T."/>
            <person name="Yamato K.T."/>
            <person name="Jenkins J."/>
            <person name="Shu S."/>
            <person name="Ishizaki K."/>
            <person name="Yamaoka S."/>
            <person name="Nishihama R."/>
            <person name="Nakamura Y."/>
            <person name="Berger F."/>
            <person name="Adam C."/>
            <person name="Aki S.S."/>
            <person name="Althoff F."/>
            <person name="Araki T."/>
            <person name="Arteaga-Vazquez M.A."/>
            <person name="Balasubrmanian S."/>
            <person name="Bauer D."/>
            <person name="Boehm C.R."/>
            <person name="Briginshaw L."/>
            <person name="Caballero-Perez J."/>
            <person name="Catarino B."/>
            <person name="Chen F."/>
            <person name="Chiyoda S."/>
            <person name="Chovatia M."/>
            <person name="Davies K.M."/>
            <person name="Delmans M."/>
            <person name="Demura T."/>
            <person name="Dierschke T."/>
            <person name="Dolan L."/>
            <person name="Dorantes-Acosta A.E."/>
            <person name="Eklund D.M."/>
            <person name="Florent S.N."/>
            <person name="Flores-Sandoval E."/>
            <person name="Fujiyama A."/>
            <person name="Fukuzawa H."/>
            <person name="Galik B."/>
            <person name="Grimanelli D."/>
            <person name="Grimwood J."/>
            <person name="Grossniklaus U."/>
            <person name="Hamada T."/>
            <person name="Haseloff J."/>
            <person name="Hetherington A.J."/>
            <person name="Higo A."/>
            <person name="Hirakawa Y."/>
            <person name="Hundley H.N."/>
            <person name="Ikeda Y."/>
            <person name="Inoue K."/>
            <person name="Inoue S."/>
            <person name="Ishida S."/>
            <person name="Jia Q."/>
            <person name="Kakita M."/>
            <person name="Kanazawa T."/>
            <person name="Kawai Y."/>
            <person name="Kawashima T."/>
            <person name="Kennedy M."/>
            <person name="Kinose K."/>
            <person name="Kinoshita T."/>
            <person name="Kohara Y."/>
            <person name="Koide E."/>
            <person name="Komatsu K."/>
            <person name="Kopischke S."/>
            <person name="Kubo M."/>
            <person name="Kyozuka J."/>
            <person name="Lagercrantz U."/>
            <person name="Lin S.S."/>
            <person name="Lindquist E."/>
            <person name="Lipzen A.M."/>
            <person name="Lu C."/>
            <person name="Luna E.D."/>
            <person name="Martienssen R.A."/>
            <person name="Minamino N."/>
            <person name="Mizutani M."/>
            <person name="Mizutani M."/>
            <person name="Mochizuki N."/>
            <person name="Monte I."/>
            <person name="Mosher R."/>
            <person name="Nagasaki H."/>
            <person name="Nakagami H."/>
            <person name="Naramoto S."/>
            <person name="Nishitani K."/>
            <person name="Ohtani M."/>
            <person name="Okamoto T."/>
            <person name="Okumura M."/>
            <person name="Phillips J."/>
            <person name="Pollak B."/>
            <person name="Reinders A."/>
            <person name="Roevekamp M."/>
            <person name="Sano R."/>
            <person name="Sawa S."/>
            <person name="Schmid M.W."/>
            <person name="Shirakawa M."/>
            <person name="Solano R."/>
            <person name="Spunde A."/>
            <person name="Suetsugu N."/>
            <person name="Sugano S."/>
            <person name="Sugiyama A."/>
            <person name="Sun R."/>
            <person name="Suzuki Y."/>
            <person name="Takenaka M."/>
            <person name="Takezawa D."/>
            <person name="Tomogane H."/>
            <person name="Tsuzuki M."/>
            <person name="Ueda T."/>
            <person name="Umeda M."/>
            <person name="Ward J.M."/>
            <person name="Watanabe Y."/>
            <person name="Yazaki K."/>
            <person name="Yokoyama R."/>
            <person name="Yoshitake Y."/>
            <person name="Yotsui I."/>
            <person name="Zachgo S."/>
            <person name="Schmutz J."/>
        </authorList>
    </citation>
    <scope>NUCLEOTIDE SEQUENCE [LARGE SCALE GENOMIC DNA]</scope>
    <source>
        <strain evidence="4">Tak-1</strain>
    </source>
</reference>
<feature type="compositionally biased region" description="Polar residues" evidence="1">
    <location>
        <begin position="725"/>
        <end position="737"/>
    </location>
</feature>
<dbReference type="PROSITE" id="PS50090">
    <property type="entry name" value="MYB_LIKE"/>
    <property type="match status" value="1"/>
</dbReference>
<reference evidence="5" key="1">
    <citation type="journal article" date="2017" name="Cell">
        <title>Insights into land plant evolution garnered from the Marchantia polymorpha genome.</title>
        <authorList>
            <person name="Bowman J.L."/>
            <person name="Kohchi T."/>
            <person name="Yamato K.T."/>
            <person name="Jenkins J."/>
            <person name="Shu S."/>
            <person name="Ishizaki K."/>
            <person name="Yamaoka S."/>
            <person name="Nishihama R."/>
            <person name="Nakamura Y."/>
            <person name="Berger F."/>
            <person name="Adam C."/>
            <person name="Aki S.S."/>
            <person name="Althoff F."/>
            <person name="Araki T."/>
            <person name="Arteaga-Vazquez M.A."/>
            <person name="Balasubrmanian S."/>
            <person name="Barry K."/>
            <person name="Bauer D."/>
            <person name="Boehm C.R."/>
            <person name="Briginshaw L."/>
            <person name="Caballero-Perez J."/>
            <person name="Catarino B."/>
            <person name="Chen F."/>
            <person name="Chiyoda S."/>
            <person name="Chovatia M."/>
            <person name="Davies K.M."/>
            <person name="Delmans M."/>
            <person name="Demura T."/>
            <person name="Dierschke T."/>
            <person name="Dolan L."/>
            <person name="Dorantes-Acosta A.E."/>
            <person name="Eklund D.M."/>
            <person name="Florent S.N."/>
            <person name="Flores-Sandoval E."/>
            <person name="Fujiyama A."/>
            <person name="Fukuzawa H."/>
            <person name="Galik B."/>
            <person name="Grimanelli D."/>
            <person name="Grimwood J."/>
            <person name="Grossniklaus U."/>
            <person name="Hamada T."/>
            <person name="Haseloff J."/>
            <person name="Hetherington A.J."/>
            <person name="Higo A."/>
            <person name="Hirakawa Y."/>
            <person name="Hundley H.N."/>
            <person name="Ikeda Y."/>
            <person name="Inoue K."/>
            <person name="Inoue S.I."/>
            <person name="Ishida S."/>
            <person name="Jia Q."/>
            <person name="Kakita M."/>
            <person name="Kanazawa T."/>
            <person name="Kawai Y."/>
            <person name="Kawashima T."/>
            <person name="Kennedy M."/>
            <person name="Kinose K."/>
            <person name="Kinoshita T."/>
            <person name="Kohara Y."/>
            <person name="Koide E."/>
            <person name="Komatsu K."/>
            <person name="Kopischke S."/>
            <person name="Kubo M."/>
            <person name="Kyozuka J."/>
            <person name="Lagercrantz U."/>
            <person name="Lin S.S."/>
            <person name="Lindquist E."/>
            <person name="Lipzen A.M."/>
            <person name="Lu C.W."/>
            <person name="De Luna E."/>
            <person name="Martienssen R.A."/>
            <person name="Minamino N."/>
            <person name="Mizutani M."/>
            <person name="Mizutani M."/>
            <person name="Mochizuki N."/>
            <person name="Monte I."/>
            <person name="Mosher R."/>
            <person name="Nagasaki H."/>
            <person name="Nakagami H."/>
            <person name="Naramoto S."/>
            <person name="Nishitani K."/>
            <person name="Ohtani M."/>
            <person name="Okamoto T."/>
            <person name="Okumura M."/>
            <person name="Phillips J."/>
            <person name="Pollak B."/>
            <person name="Reinders A."/>
            <person name="Rovekamp M."/>
            <person name="Sano R."/>
            <person name="Sawa S."/>
            <person name="Schmid M.W."/>
            <person name="Shirakawa M."/>
            <person name="Solano R."/>
            <person name="Spunde A."/>
            <person name="Suetsugu N."/>
            <person name="Sugano S."/>
            <person name="Sugiyama A."/>
            <person name="Sun R."/>
            <person name="Suzuki Y."/>
            <person name="Takenaka M."/>
            <person name="Takezawa D."/>
            <person name="Tomogane H."/>
            <person name="Tsuzuki M."/>
            <person name="Ueda T."/>
            <person name="Umeda M."/>
            <person name="Ward J.M."/>
            <person name="Watanabe Y."/>
            <person name="Yazaki K."/>
            <person name="Yokoyama R."/>
            <person name="Yoshitake Y."/>
            <person name="Yotsui I."/>
            <person name="Zachgo S."/>
            <person name="Schmutz J."/>
        </authorList>
    </citation>
    <scope>NUCLEOTIDE SEQUENCE [LARGE SCALE GENOMIC DNA]</scope>
    <source>
        <strain evidence="5">Tak-1</strain>
    </source>
</reference>
<dbReference type="Gene3D" id="1.10.246.220">
    <property type="match status" value="1"/>
</dbReference>
<feature type="region of interest" description="Disordered" evidence="1">
    <location>
        <begin position="1"/>
        <end position="21"/>
    </location>
</feature>
<evidence type="ECO:0000313" key="5">
    <source>
        <dbReference type="Proteomes" id="UP000244005"/>
    </source>
</evidence>
<dbReference type="Proteomes" id="UP000244005">
    <property type="component" value="Unassembled WGS sequence"/>
</dbReference>
<dbReference type="Gramene" id="Mp8g12000.1">
    <property type="protein sequence ID" value="Mp8g12000.1.cds"/>
    <property type="gene ID" value="Mp8g12000"/>
</dbReference>
<dbReference type="Gramene" id="Mp8g12000.2">
    <property type="protein sequence ID" value="Mp8g12000.2.cds"/>
    <property type="gene ID" value="Mp8g12000"/>
</dbReference>
<evidence type="ECO:0000259" key="2">
    <source>
        <dbReference type="PROSITE" id="PS50090"/>
    </source>
</evidence>
<dbReference type="SUPFAM" id="SSF46689">
    <property type="entry name" value="Homeodomain-like"/>
    <property type="match status" value="1"/>
</dbReference>
<dbReference type="OMA" id="HVEEYFT"/>
<dbReference type="PANTHER" id="PTHR47122:SF8">
    <property type="entry name" value="MYB-LIKE DOMAIN-CONTAINING PROTEIN"/>
    <property type="match status" value="1"/>
</dbReference>
<sequence>MLDSTLLESKGTPGQVAGKDGVPSLTAPKILDEVFVDEVVLTTVKDRADEKFLPSTEDANIEMNSLSVAEADPSQNFLNDDEHMIHFDGDMDQESDTDDDSDEKDGSTALLEDSDPTAQKRNLLARLKVVEAMLQQVAKEEQLRTQREASFTKAGTNNRVISTSPVLAENGVDHKRQRRPNPKYFDAEIDAEFQISGSSLLARASFGEGGTGVVNIPDSQPLQNGENTTTAAVTSISPPDYLNRIRPPMIQRARTALAQKHRVFSLSESSTVAVKTDSNLDNLSIRELHEAYRKAFGRDTSVKDKHWLKRQIFMGLSKQNATSNGKENNRSKSTLTDSNLKSRAEKISSAEAPLVTFSTVGVNGKRKSKGTEAIFSPHECKKAHRKTLSLSGLSPLNSPNPGITGDCSGGTNQEGTLSVVQTSGSLVGEKRIRKPNRRYIEDEGDESLGLAANGSRSVLSTLPDAGNGLRSAPLRLSWKNDAEVVEAESKINVIRNKSLRASTRSTSSIRSTSSNGRRSKHGNNGIQKKKIDSRAAKLVKIAHSARAARLDIQKTIRKVKFRLPAAPGQEKGEVLNGGDGEQVSCLLPVRIDETIGDHELLNSQYQTRSESNDEQAVVTVPTANGGTRRKHHRPWTLREVLTLVEGVARCGGGKWADIKKLAFSTVSYRTAVDLKDKWRNLLRASRAQLHPPKQGETRKKQFSAAIPSQLLARVRELAALNNQAVSNVSAGSSTSRSGRVVHRR</sequence>
<dbReference type="EMBL" id="KZ772680">
    <property type="protein sequence ID" value="PTQ47224.1"/>
    <property type="molecule type" value="Genomic_DNA"/>
</dbReference>
<feature type="region of interest" description="Disordered" evidence="1">
    <location>
        <begin position="725"/>
        <end position="744"/>
    </location>
</feature>
<organism evidence="4 5">
    <name type="scientific">Marchantia polymorpha</name>
    <name type="common">Common liverwort</name>
    <name type="synonym">Marchantia aquatica</name>
    <dbReference type="NCBI Taxonomy" id="3197"/>
    <lineage>
        <taxon>Eukaryota</taxon>
        <taxon>Viridiplantae</taxon>
        <taxon>Streptophyta</taxon>
        <taxon>Embryophyta</taxon>
        <taxon>Marchantiophyta</taxon>
        <taxon>Marchantiopsida</taxon>
        <taxon>Marchantiidae</taxon>
        <taxon>Marchantiales</taxon>
        <taxon>Marchantiaceae</taxon>
        <taxon>Marchantia</taxon>
    </lineage>
</organism>
<protein>
    <submittedName>
        <fullName evidence="4">Uncharacterized protein</fullName>
    </submittedName>
</protein>
<feature type="region of interest" description="Disordered" evidence="1">
    <location>
        <begin position="87"/>
        <end position="117"/>
    </location>
</feature>
<feature type="compositionally biased region" description="Low complexity" evidence="1">
    <location>
        <begin position="500"/>
        <end position="516"/>
    </location>
</feature>
<name>A0A2R6XMA9_MARPO</name>
<evidence type="ECO:0000256" key="1">
    <source>
        <dbReference type="SAM" id="MobiDB-lite"/>
    </source>
</evidence>
<dbReference type="InterPro" id="IPR001005">
    <property type="entry name" value="SANT/Myb"/>
</dbReference>
<feature type="domain" description="Myb-like" evidence="2">
    <location>
        <begin position="627"/>
        <end position="682"/>
    </location>
</feature>
<feature type="region of interest" description="Disordered" evidence="1">
    <location>
        <begin position="318"/>
        <end position="345"/>
    </location>
</feature>
<dbReference type="SMART" id="SM00717">
    <property type="entry name" value="SANT"/>
    <property type="match status" value="1"/>
</dbReference>
<feature type="compositionally biased region" description="Polar residues" evidence="1">
    <location>
        <begin position="318"/>
        <end position="339"/>
    </location>
</feature>
<dbReference type="OrthoDB" id="608866at2759"/>
<dbReference type="InterPro" id="IPR009057">
    <property type="entry name" value="Homeodomain-like_sf"/>
</dbReference>